<evidence type="ECO:0000313" key="4">
    <source>
        <dbReference type="EMBL" id="KAG9323939.1"/>
    </source>
</evidence>
<proteinExistence type="inferred from homology"/>
<dbReference type="GO" id="GO:0051083">
    <property type="term" value="P:'de novo' cotranslational protein folding"/>
    <property type="evidence" value="ECO:0007669"/>
    <property type="project" value="TreeGrafter"/>
</dbReference>
<name>A0A9P8A7S9_MORAP</name>
<evidence type="ECO:0000256" key="2">
    <source>
        <dbReference type="SAM" id="MobiDB-lite"/>
    </source>
</evidence>
<feature type="domain" description="Telomere length regulation protein conserved" evidence="3">
    <location>
        <begin position="654"/>
        <end position="764"/>
    </location>
</feature>
<dbReference type="PANTHER" id="PTHR15830:SF10">
    <property type="entry name" value="TELOMERE LENGTH REGULATION PROTEIN TEL2 HOMOLOG"/>
    <property type="match status" value="1"/>
</dbReference>
<dbReference type="GO" id="GO:0005829">
    <property type="term" value="C:cytosol"/>
    <property type="evidence" value="ECO:0007669"/>
    <property type="project" value="TreeGrafter"/>
</dbReference>
<dbReference type="GO" id="GO:0051879">
    <property type="term" value="F:Hsp90 protein binding"/>
    <property type="evidence" value="ECO:0007669"/>
    <property type="project" value="TreeGrafter"/>
</dbReference>
<organism evidence="4 5">
    <name type="scientific">Mortierella alpina</name>
    <name type="common">Oleaginous fungus</name>
    <name type="synonym">Mortierella renispora</name>
    <dbReference type="NCBI Taxonomy" id="64518"/>
    <lineage>
        <taxon>Eukaryota</taxon>
        <taxon>Fungi</taxon>
        <taxon>Fungi incertae sedis</taxon>
        <taxon>Mucoromycota</taxon>
        <taxon>Mortierellomycotina</taxon>
        <taxon>Mortierellomycetes</taxon>
        <taxon>Mortierellales</taxon>
        <taxon>Mortierellaceae</taxon>
        <taxon>Mortierella</taxon>
    </lineage>
</organism>
<protein>
    <recommendedName>
        <fullName evidence="3">Telomere length regulation protein conserved domain-containing protein</fullName>
    </recommendedName>
</protein>
<dbReference type="InterPro" id="IPR038528">
    <property type="entry name" value="TEL2_C_sf"/>
</dbReference>
<feature type="region of interest" description="Disordered" evidence="2">
    <location>
        <begin position="767"/>
        <end position="795"/>
    </location>
</feature>
<evidence type="ECO:0000313" key="5">
    <source>
        <dbReference type="Proteomes" id="UP000717515"/>
    </source>
</evidence>
<feature type="compositionally biased region" description="Acidic residues" evidence="2">
    <location>
        <begin position="619"/>
        <end position="643"/>
    </location>
</feature>
<dbReference type="PANTHER" id="PTHR15830">
    <property type="entry name" value="TELOMERE LENGTH REGULATION PROTEIN TEL2 FAMILY MEMBER"/>
    <property type="match status" value="1"/>
</dbReference>
<reference evidence="4" key="1">
    <citation type="submission" date="2021-07" db="EMBL/GenBank/DDBJ databases">
        <title>Draft genome of Mortierella alpina, strain LL118, isolated from an aspen leaf litter sample.</title>
        <authorList>
            <person name="Yang S."/>
            <person name="Vinatzer B.A."/>
        </authorList>
    </citation>
    <scope>NUCLEOTIDE SEQUENCE</scope>
    <source>
        <strain evidence="4">LL118</strain>
    </source>
</reference>
<dbReference type="Gene3D" id="1.25.40.720">
    <property type="entry name" value="Telomere length regulation protein 2, C-terminal domain"/>
    <property type="match status" value="2"/>
</dbReference>
<evidence type="ECO:0000256" key="1">
    <source>
        <dbReference type="ARBA" id="ARBA00006133"/>
    </source>
</evidence>
<feature type="compositionally biased region" description="Acidic residues" evidence="2">
    <location>
        <begin position="593"/>
        <end position="602"/>
    </location>
</feature>
<feature type="compositionally biased region" description="Polar residues" evidence="2">
    <location>
        <begin position="775"/>
        <end position="789"/>
    </location>
</feature>
<dbReference type="GO" id="GO:0042162">
    <property type="term" value="F:telomeric DNA binding"/>
    <property type="evidence" value="ECO:0007669"/>
    <property type="project" value="TreeGrafter"/>
</dbReference>
<dbReference type="Proteomes" id="UP000717515">
    <property type="component" value="Unassembled WGS sequence"/>
</dbReference>
<evidence type="ECO:0000259" key="3">
    <source>
        <dbReference type="Pfam" id="PF10193"/>
    </source>
</evidence>
<comment type="caution">
    <text evidence="4">The sequence shown here is derived from an EMBL/GenBank/DDBJ whole genome shotgun (WGS) entry which is preliminary data.</text>
</comment>
<dbReference type="Pfam" id="PF10193">
    <property type="entry name" value="Telomere_reg-2"/>
    <property type="match status" value="1"/>
</dbReference>
<dbReference type="InterPro" id="IPR019337">
    <property type="entry name" value="Telomere_length_regulation_dom"/>
</dbReference>
<gene>
    <name evidence="4" type="ORF">KVV02_004356</name>
</gene>
<accession>A0A9P8A7S9</accession>
<dbReference type="InterPro" id="IPR051970">
    <property type="entry name" value="TEL2_Regulation"/>
</dbReference>
<dbReference type="AlphaFoldDB" id="A0A9P8A7S9"/>
<feature type="region of interest" description="Disordered" evidence="2">
    <location>
        <begin position="567"/>
        <end position="644"/>
    </location>
</feature>
<dbReference type="EMBL" id="JAIFTL010000083">
    <property type="protein sequence ID" value="KAG9323939.1"/>
    <property type="molecule type" value="Genomic_DNA"/>
</dbReference>
<sequence length="1065" mass="117241">MSHTLAAVALETPSKAPMSDAQDLESISAYITDLQSQVRASSHGLAAVIRVLVEPLSFLGMQTATPHSDPLPRWTGPKEPTTARRLYFIRHLLPNHLEFILDTITVDWLCALPAAQQLALFDAYFISGSTQLQPSPLNKAVAVISLQTLTNKINRQFHDNHSFLNETLLRLLRKQLDTISLYDYHEGCTLLYGRIDLGAQPTSQSQTDAVWDSLLSKLFSIPTRISNVYGVSKTQIERCFQEPPFFQRQVNQLQECLERTATLEGDLGTQHTRAWAVVINKFLRLGHGKTLAESLVSACWNTHSSLELGLRRVLTASPSSPGTAQLFLTTVMEYLDGEQLAIDRHHHLSSVENQRAAVHRAARLLVSIGFGIGEKNNNMVEGVLSQGKVFGIGTLRTLICVQTGWPAEVKVEKGNTDSRIGQAFMKALSIWSDTTFVNHASVDYQKFVCYQLLLMIGYFKATHLLEMPVISAFNAGMSNWLDLDSFQRKRISLVGQQFSISLYIPQMSLVVAEEVSRAVDTIGASADFDLDNTDPEIQFARSLVELRDGCIPLSLSVISEHEAAKAAGGMDDGISTGSAAPSTKDDQKQLLPDSDDEEDPDAIVDPYTQISAGDSVVESSEDEDDEDLKPYDMDYESDPDEDPEAVKRPKVVMPLYLRDLLSNLRAHEDRDKMVMGLQKAEELIRRKAGSLELEEYAEDLADVFTLLQDNFDTPNFYKLREGALVALVVTAPLPVIRVLTEQFYAKKNSQGQRLNILTAIGRGAQELSGYEPPSSAKQSPPRQGASGSMNRGAESAPANAASARAVLKPSFEAISTSIAMEKTRRFSQKSHIEARRSAPKANAFANLASVFLGGLLGRWGGNRGPGVERGYDALLRAPALLLKKFVLTIACLVHFAGNSPHLLPITRELFQFLLALRYHSPPAQPNPGRFSTGVSSGQPQDLLSSMMAASSVSEQPLTSLKLPGDVGVSATASLPNDRSLSQQSMALPYNADLAENLLFGLLILVTPSPSALSDELLVTEFYPEIMECQQWAMELWEEQKLKEGEDKSKMYCAALLQRCFELLKI</sequence>
<comment type="similarity">
    <text evidence="1">Belongs to the TEL2 family.</text>
</comment>